<name>A0A2G1W6E4_9BACT</name>
<dbReference type="PANTHER" id="PTHR44858:SF1">
    <property type="entry name" value="UDP-N-ACETYLGLUCOSAMINE--PEPTIDE N-ACETYLGLUCOSAMINYLTRANSFERASE SPINDLY-RELATED"/>
    <property type="match status" value="1"/>
</dbReference>
<dbReference type="Pfam" id="PF13432">
    <property type="entry name" value="TPR_16"/>
    <property type="match status" value="1"/>
</dbReference>
<organism evidence="6 7">
    <name type="scientific">Rhodopirellula bahusiensis</name>
    <dbReference type="NCBI Taxonomy" id="2014065"/>
    <lineage>
        <taxon>Bacteria</taxon>
        <taxon>Pseudomonadati</taxon>
        <taxon>Planctomycetota</taxon>
        <taxon>Planctomycetia</taxon>
        <taxon>Pirellulales</taxon>
        <taxon>Pirellulaceae</taxon>
        <taxon>Rhodopirellula</taxon>
    </lineage>
</organism>
<evidence type="ECO:0000259" key="5">
    <source>
        <dbReference type="Pfam" id="PF09976"/>
    </source>
</evidence>
<dbReference type="InterPro" id="IPR018704">
    <property type="entry name" value="SecYEG/CpoB_TPR"/>
</dbReference>
<dbReference type="SMART" id="SM00028">
    <property type="entry name" value="TPR"/>
    <property type="match status" value="7"/>
</dbReference>
<comment type="caution">
    <text evidence="6">The sequence shown here is derived from an EMBL/GenBank/DDBJ whole genome shotgun (WGS) entry which is preliminary data.</text>
</comment>
<keyword evidence="7" id="KW-1185">Reference proteome</keyword>
<accession>A0A2G1W6E4</accession>
<evidence type="ECO:0000256" key="3">
    <source>
        <dbReference type="PROSITE-ProRule" id="PRU00339"/>
    </source>
</evidence>
<keyword evidence="1" id="KW-0677">Repeat</keyword>
<evidence type="ECO:0000256" key="1">
    <source>
        <dbReference type="ARBA" id="ARBA00022737"/>
    </source>
</evidence>
<dbReference type="GeneID" id="90609285"/>
<dbReference type="OrthoDB" id="250076at2"/>
<feature type="compositionally biased region" description="Low complexity" evidence="4">
    <location>
        <begin position="57"/>
        <end position="71"/>
    </location>
</feature>
<evidence type="ECO:0000313" key="6">
    <source>
        <dbReference type="EMBL" id="PHQ34602.1"/>
    </source>
</evidence>
<evidence type="ECO:0000256" key="2">
    <source>
        <dbReference type="ARBA" id="ARBA00022803"/>
    </source>
</evidence>
<dbReference type="Gene3D" id="1.25.40.10">
    <property type="entry name" value="Tetratricopeptide repeat domain"/>
    <property type="match status" value="5"/>
</dbReference>
<dbReference type="RefSeq" id="WP_099261351.1">
    <property type="nucleotide sequence ID" value="NZ_NIZW01000010.1"/>
</dbReference>
<dbReference type="Pfam" id="PF09976">
    <property type="entry name" value="TPR_21"/>
    <property type="match status" value="1"/>
</dbReference>
<evidence type="ECO:0000313" key="7">
    <source>
        <dbReference type="Proteomes" id="UP000225740"/>
    </source>
</evidence>
<dbReference type="InterPro" id="IPR019734">
    <property type="entry name" value="TPR_rpt"/>
</dbReference>
<dbReference type="PROSITE" id="PS50005">
    <property type="entry name" value="TPR"/>
    <property type="match status" value="3"/>
</dbReference>
<dbReference type="AlphaFoldDB" id="A0A2G1W6E4"/>
<feature type="region of interest" description="Disordered" evidence="4">
    <location>
        <begin position="601"/>
        <end position="631"/>
    </location>
</feature>
<feature type="region of interest" description="Disordered" evidence="4">
    <location>
        <begin position="53"/>
        <end position="99"/>
    </location>
</feature>
<evidence type="ECO:0000256" key="4">
    <source>
        <dbReference type="SAM" id="MobiDB-lite"/>
    </source>
</evidence>
<dbReference type="Proteomes" id="UP000225740">
    <property type="component" value="Unassembled WGS sequence"/>
</dbReference>
<dbReference type="Pfam" id="PF14559">
    <property type="entry name" value="TPR_19"/>
    <property type="match status" value="1"/>
</dbReference>
<reference evidence="6 7" key="1">
    <citation type="submission" date="2017-06" db="EMBL/GenBank/DDBJ databases">
        <title>Description of Rhodopirellula bahusiensis sp. nov.</title>
        <authorList>
            <person name="Kizina J."/>
            <person name="Harder J."/>
        </authorList>
    </citation>
    <scope>NUCLEOTIDE SEQUENCE [LARGE SCALE GENOMIC DNA]</scope>
    <source>
        <strain evidence="6 7">SWK21</strain>
    </source>
</reference>
<gene>
    <name evidence="6" type="ORF">CEE69_14410</name>
</gene>
<dbReference type="EMBL" id="NIZW01000010">
    <property type="protein sequence ID" value="PHQ34602.1"/>
    <property type="molecule type" value="Genomic_DNA"/>
</dbReference>
<dbReference type="PROSITE" id="PS50293">
    <property type="entry name" value="TPR_REGION"/>
    <property type="match status" value="1"/>
</dbReference>
<feature type="domain" description="Ancillary SecYEG translocon subunit/Cell division coordinator CpoB TPR" evidence="5">
    <location>
        <begin position="407"/>
        <end position="502"/>
    </location>
</feature>
<feature type="repeat" description="TPR" evidence="3">
    <location>
        <begin position="466"/>
        <end position="499"/>
    </location>
</feature>
<dbReference type="SUPFAM" id="SSF48452">
    <property type="entry name" value="TPR-like"/>
    <property type="match status" value="1"/>
</dbReference>
<dbReference type="Pfam" id="PF13181">
    <property type="entry name" value="TPR_8"/>
    <property type="match status" value="1"/>
</dbReference>
<dbReference type="InterPro" id="IPR050498">
    <property type="entry name" value="Ycf3"/>
</dbReference>
<feature type="compositionally biased region" description="Pro residues" evidence="4">
    <location>
        <begin position="72"/>
        <end position="87"/>
    </location>
</feature>
<feature type="compositionally biased region" description="Basic and acidic residues" evidence="4">
    <location>
        <begin position="601"/>
        <end position="615"/>
    </location>
</feature>
<proteinExistence type="predicted"/>
<feature type="repeat" description="TPR" evidence="3">
    <location>
        <begin position="327"/>
        <end position="360"/>
    </location>
</feature>
<protein>
    <submittedName>
        <fullName evidence="6">PKR inhibitor (Translation regulation)</fullName>
    </submittedName>
</protein>
<feature type="repeat" description="TPR" evidence="3">
    <location>
        <begin position="260"/>
        <end position="293"/>
    </location>
</feature>
<keyword evidence="2 3" id="KW-0802">TPR repeat</keyword>
<dbReference type="InterPro" id="IPR011990">
    <property type="entry name" value="TPR-like_helical_dom_sf"/>
</dbReference>
<dbReference type="PANTHER" id="PTHR44858">
    <property type="entry name" value="TETRATRICOPEPTIDE REPEAT PROTEIN 6"/>
    <property type="match status" value="1"/>
</dbReference>
<sequence>MNHRRSGQRSHSNLLRPIADTLGHPRVLAGVAVICFSALPVHSLQAAPLQAPDTTLEQEPATETAPAEEAQPAPPVAPVPPGAPPLLPSQMKQAADPGQADLDEAVLKRIDAESNDDLEAVASLIESALAKGLDDENQSFAKKMLGSIQLQRGQGLAGAMTRMRGRRALQVRDEALRVLDQAIENDPKLAEAHMLIARLNLLPDGDEERIAKATSAAIELLQDDPKELSTAYLLRAMTQDESEDQLADLTKAIELDPSNAEAVRQRAGLRMQEGDFDEAVEDLQKVLELDPTNEQIAAATVQQLVELDRADDALALLSKTIQARPSEGLYRLRALLYTNMDREDDALADLNKALAMQPKDPIALLQRAEISLRRDDVKDAKRDLDAAIDLAPQVEQLDQAIVVRCFIAVEEGRMADAINDMKILIDRSPDDVYRQLQLANLYLQDDRPRQAIDMLSGVLDRDPKNASVLRSRGDAYLAVGDHAEAIADYEKALTNLDADDEADAIILPSVLNNLAWVLATSPKDEVRNGARSLELGLRAVEMTEEAEGHILSTLAAGYAETGDFENAKKWSEKAVEAAQKELEEGASEESVQLKQLQEELESYRGNEPWREKQDTEENQIPLLSPDDLIDT</sequence>